<feature type="transmembrane region" description="Helical" evidence="4">
    <location>
        <begin position="280"/>
        <end position="302"/>
    </location>
</feature>
<dbReference type="EMBL" id="JAFJYH010000006">
    <property type="protein sequence ID" value="KAG4426013.1"/>
    <property type="molecule type" value="Genomic_DNA"/>
</dbReference>
<gene>
    <name evidence="5" type="ORF">IFR04_000957</name>
</gene>
<evidence type="ECO:0000313" key="5">
    <source>
        <dbReference type="EMBL" id="KAG4426013.1"/>
    </source>
</evidence>
<feature type="transmembrane region" description="Helical" evidence="4">
    <location>
        <begin position="128"/>
        <end position="152"/>
    </location>
</feature>
<feature type="transmembrane region" description="Helical" evidence="4">
    <location>
        <begin position="314"/>
        <end position="336"/>
    </location>
</feature>
<feature type="transmembrane region" description="Helical" evidence="4">
    <location>
        <begin position="250"/>
        <end position="268"/>
    </location>
</feature>
<comment type="similarity">
    <text evidence="2">Belongs to the major facilitator superfamily. Monocarboxylate porter (TC 2.A.1.13) family.</text>
</comment>
<dbReference type="GO" id="GO:0022857">
    <property type="term" value="F:transmembrane transporter activity"/>
    <property type="evidence" value="ECO:0007669"/>
    <property type="project" value="InterPro"/>
</dbReference>
<comment type="caution">
    <text evidence="5">The sequence shown here is derived from an EMBL/GenBank/DDBJ whole genome shotgun (WGS) entry which is preliminary data.</text>
</comment>
<dbReference type="GO" id="GO:0016020">
    <property type="term" value="C:membrane"/>
    <property type="evidence" value="ECO:0007669"/>
    <property type="project" value="UniProtKB-SubCell"/>
</dbReference>
<evidence type="ECO:0000256" key="2">
    <source>
        <dbReference type="ARBA" id="ARBA00006727"/>
    </source>
</evidence>
<dbReference type="InterPro" id="IPR050327">
    <property type="entry name" value="Proton-linked_MCT"/>
</dbReference>
<evidence type="ECO:0000256" key="3">
    <source>
        <dbReference type="SAM" id="MobiDB-lite"/>
    </source>
</evidence>
<keyword evidence="4" id="KW-0812">Transmembrane</keyword>
<dbReference type="SUPFAM" id="SSF103473">
    <property type="entry name" value="MFS general substrate transporter"/>
    <property type="match status" value="2"/>
</dbReference>
<evidence type="ECO:0008006" key="7">
    <source>
        <dbReference type="Google" id="ProtNLM"/>
    </source>
</evidence>
<feature type="transmembrane region" description="Helical" evidence="4">
    <location>
        <begin position="97"/>
        <end position="116"/>
    </location>
</feature>
<organism evidence="5 6">
    <name type="scientific">Cadophora malorum</name>
    <dbReference type="NCBI Taxonomy" id="108018"/>
    <lineage>
        <taxon>Eukaryota</taxon>
        <taxon>Fungi</taxon>
        <taxon>Dikarya</taxon>
        <taxon>Ascomycota</taxon>
        <taxon>Pezizomycotina</taxon>
        <taxon>Leotiomycetes</taxon>
        <taxon>Helotiales</taxon>
        <taxon>Ploettnerulaceae</taxon>
        <taxon>Cadophora</taxon>
    </lineage>
</organism>
<proteinExistence type="inferred from homology"/>
<sequence length="359" mass="39182">MTPIVQHSTTFALKTGSSEQRDLEQGKESETSTHGNYTNITEGARQNGDTQEGGLPGWSCVLGSFFALFCTFGWLNSLGLFQTYYEQTLLKQYSPSTISWIFTTQLFLMWTGGVFFGRVVETYGTRCITIPCSLGCTLSILSLSFCSEYYQIFLVQGVGFGISAAGLFSCATTSVGQWFNKRKALPLGIMLAGSSLVGDCSHLGTTFRRWFSVMASAKIRQSTPSPSSRSIVGRILPAYLADRFGRFNSVSLISFITAIASLAFWLPLEVKTNPTNTQIFAFSACYGFASGAFISVMMPCAAELGPVERLGQRFGTYQVVVGFASLTSLPIQGALIPYDDGGYTYLILFSDWIGKKDLC</sequence>
<feature type="compositionally biased region" description="Polar residues" evidence="3">
    <location>
        <begin position="1"/>
        <end position="18"/>
    </location>
</feature>
<keyword evidence="4" id="KW-1133">Transmembrane helix</keyword>
<feature type="transmembrane region" description="Helical" evidence="4">
    <location>
        <begin position="55"/>
        <end position="77"/>
    </location>
</feature>
<keyword evidence="6" id="KW-1185">Reference proteome</keyword>
<keyword evidence="4" id="KW-0472">Membrane</keyword>
<evidence type="ECO:0000256" key="1">
    <source>
        <dbReference type="ARBA" id="ARBA00004141"/>
    </source>
</evidence>
<dbReference type="Pfam" id="PF07690">
    <property type="entry name" value="MFS_1"/>
    <property type="match status" value="2"/>
</dbReference>
<feature type="compositionally biased region" description="Basic and acidic residues" evidence="3">
    <location>
        <begin position="19"/>
        <end position="31"/>
    </location>
</feature>
<feature type="region of interest" description="Disordered" evidence="3">
    <location>
        <begin position="1"/>
        <end position="50"/>
    </location>
</feature>
<accession>A0A8H7WJ77</accession>
<dbReference type="AlphaFoldDB" id="A0A8H7WJ77"/>
<protein>
    <recommendedName>
        <fullName evidence="7">Monocarboxylate transporter</fullName>
    </recommendedName>
</protein>
<feature type="compositionally biased region" description="Polar residues" evidence="3">
    <location>
        <begin position="32"/>
        <end position="41"/>
    </location>
</feature>
<dbReference type="Proteomes" id="UP000664132">
    <property type="component" value="Unassembled WGS sequence"/>
</dbReference>
<dbReference type="InterPro" id="IPR036259">
    <property type="entry name" value="MFS_trans_sf"/>
</dbReference>
<evidence type="ECO:0000256" key="4">
    <source>
        <dbReference type="SAM" id="Phobius"/>
    </source>
</evidence>
<reference evidence="5" key="1">
    <citation type="submission" date="2021-02" db="EMBL/GenBank/DDBJ databases">
        <title>Genome sequence Cadophora malorum strain M34.</title>
        <authorList>
            <person name="Stefanovic E."/>
            <person name="Vu D."/>
            <person name="Scully C."/>
            <person name="Dijksterhuis J."/>
            <person name="Roader J."/>
            <person name="Houbraken J."/>
        </authorList>
    </citation>
    <scope>NUCLEOTIDE SEQUENCE</scope>
    <source>
        <strain evidence="5">M34</strain>
    </source>
</reference>
<name>A0A8H7WJ77_9HELO</name>
<dbReference type="PANTHER" id="PTHR11360:SF234">
    <property type="entry name" value="MFS-TYPE TRANSPORTER DBAD-RELATED"/>
    <property type="match status" value="1"/>
</dbReference>
<feature type="transmembrane region" description="Helical" evidence="4">
    <location>
        <begin position="158"/>
        <end position="179"/>
    </location>
</feature>
<comment type="subcellular location">
    <subcellularLocation>
        <location evidence="1">Membrane</location>
        <topology evidence="1">Multi-pass membrane protein</topology>
    </subcellularLocation>
</comment>
<evidence type="ECO:0000313" key="6">
    <source>
        <dbReference type="Proteomes" id="UP000664132"/>
    </source>
</evidence>
<dbReference type="PANTHER" id="PTHR11360">
    <property type="entry name" value="MONOCARBOXYLATE TRANSPORTER"/>
    <property type="match status" value="1"/>
</dbReference>
<dbReference type="Gene3D" id="1.20.1250.20">
    <property type="entry name" value="MFS general substrate transporter like domains"/>
    <property type="match status" value="2"/>
</dbReference>
<dbReference type="InterPro" id="IPR011701">
    <property type="entry name" value="MFS"/>
</dbReference>
<dbReference type="OrthoDB" id="5667at2759"/>